<sequence>NKAKFNEYCFNNVLEFTNTLFNHPSFIKYLDTNKICGSIVNWISTLVEIYNEKLGELVYESLLEVFIEYEVNLHTFEVVLLPVGIYKYSIDNMRILQNQNLTCNIRNLTLNFFVITTQDILYLKFLYCNCKSISSFVIRLPKNNDDSLLIEKVISQMIISQNDLKKILFGYSNPFLSLKNSNCSNTF</sequence>
<protein>
    <submittedName>
        <fullName evidence="1">Uncharacterized protein</fullName>
    </submittedName>
</protein>
<gene>
    <name evidence="1" type="ORF">RhiirA1_483781</name>
</gene>
<dbReference type="VEuPathDB" id="FungiDB:RhiirA1_483781"/>
<accession>A0A2N0QK44</accession>
<dbReference type="EMBL" id="LLXH01007674">
    <property type="protein sequence ID" value="PKC51419.1"/>
    <property type="molecule type" value="Genomic_DNA"/>
</dbReference>
<proteinExistence type="predicted"/>
<name>A0A2N0QK44_9GLOM</name>
<comment type="caution">
    <text evidence="1">The sequence shown here is derived from an EMBL/GenBank/DDBJ whole genome shotgun (WGS) entry which is preliminary data.</text>
</comment>
<evidence type="ECO:0000313" key="1">
    <source>
        <dbReference type="EMBL" id="PKC51419.1"/>
    </source>
</evidence>
<reference evidence="1 2" key="1">
    <citation type="submission" date="2017-10" db="EMBL/GenBank/DDBJ databases">
        <title>Extensive intraspecific genome diversity in a model arbuscular mycorrhizal fungus.</title>
        <authorList>
            <person name="Chen E.C.H."/>
            <person name="Morin E."/>
            <person name="Baudet D."/>
            <person name="Noel J."/>
            <person name="Ndikumana S."/>
            <person name="Charron P."/>
            <person name="St-Onge C."/>
            <person name="Giorgi J."/>
            <person name="Grigoriev I.V."/>
            <person name="Roux C."/>
            <person name="Martin F.M."/>
            <person name="Corradi N."/>
        </authorList>
    </citation>
    <scope>NUCLEOTIDE SEQUENCE [LARGE SCALE GENOMIC DNA]</scope>
    <source>
        <strain evidence="1 2">A1</strain>
    </source>
</reference>
<dbReference type="Proteomes" id="UP000232688">
    <property type="component" value="Unassembled WGS sequence"/>
</dbReference>
<feature type="non-terminal residue" evidence="1">
    <location>
        <position position="1"/>
    </location>
</feature>
<organism evidence="1 2">
    <name type="scientific">Rhizophagus irregularis</name>
    <dbReference type="NCBI Taxonomy" id="588596"/>
    <lineage>
        <taxon>Eukaryota</taxon>
        <taxon>Fungi</taxon>
        <taxon>Fungi incertae sedis</taxon>
        <taxon>Mucoromycota</taxon>
        <taxon>Glomeromycotina</taxon>
        <taxon>Glomeromycetes</taxon>
        <taxon>Glomerales</taxon>
        <taxon>Glomeraceae</taxon>
        <taxon>Rhizophagus</taxon>
    </lineage>
</organism>
<dbReference type="AlphaFoldDB" id="A0A2N0QK44"/>
<evidence type="ECO:0000313" key="2">
    <source>
        <dbReference type="Proteomes" id="UP000232688"/>
    </source>
</evidence>
<reference evidence="1 2" key="2">
    <citation type="submission" date="2017-10" db="EMBL/GenBank/DDBJ databases">
        <title>Genome analyses suggest a sexual origin of heterokaryosis in a supposedly ancient asexual fungus.</title>
        <authorList>
            <person name="Corradi N."/>
            <person name="Sedzielewska K."/>
            <person name="Noel J."/>
            <person name="Charron P."/>
            <person name="Farinelli L."/>
            <person name="Marton T."/>
            <person name="Kruger M."/>
            <person name="Pelin A."/>
            <person name="Brachmann A."/>
            <person name="Corradi N."/>
        </authorList>
    </citation>
    <scope>NUCLEOTIDE SEQUENCE [LARGE SCALE GENOMIC DNA]</scope>
    <source>
        <strain evidence="1 2">A1</strain>
    </source>
</reference>